<feature type="transmembrane region" description="Helical" evidence="1">
    <location>
        <begin position="47"/>
        <end position="67"/>
    </location>
</feature>
<protein>
    <recommendedName>
        <fullName evidence="4">Redox-active disulfide protein 2</fullName>
    </recommendedName>
</protein>
<evidence type="ECO:0000256" key="1">
    <source>
        <dbReference type="SAM" id="Phobius"/>
    </source>
</evidence>
<comment type="caution">
    <text evidence="2">The sequence shown here is derived from an EMBL/GenBank/DDBJ whole genome shotgun (WGS) entry which is preliminary data.</text>
</comment>
<feature type="transmembrane region" description="Helical" evidence="1">
    <location>
        <begin position="20"/>
        <end position="41"/>
    </location>
</feature>
<proteinExistence type="predicted"/>
<evidence type="ECO:0000313" key="3">
    <source>
        <dbReference type="Proteomes" id="UP000194221"/>
    </source>
</evidence>
<evidence type="ECO:0008006" key="4">
    <source>
        <dbReference type="Google" id="ProtNLM"/>
    </source>
</evidence>
<evidence type="ECO:0000313" key="2">
    <source>
        <dbReference type="EMBL" id="OSY88763.1"/>
    </source>
</evidence>
<keyword evidence="1" id="KW-0812">Transmembrane</keyword>
<dbReference type="Proteomes" id="UP000194221">
    <property type="component" value="Unassembled WGS sequence"/>
</dbReference>
<reference evidence="2 3" key="1">
    <citation type="submission" date="2015-03" db="EMBL/GenBank/DDBJ databases">
        <title>Genome sequence of Tenacibaculum sp. S2-2, isolated from intestinal microbiota of sea cucumber, Apostichopus japonicas.</title>
        <authorList>
            <person name="Shao Z."/>
            <person name="Wang L."/>
            <person name="Li X."/>
        </authorList>
    </citation>
    <scope>NUCLEOTIDE SEQUENCE [LARGE SCALE GENOMIC DNA]</scope>
    <source>
        <strain evidence="2 3">S2-2</strain>
    </source>
</reference>
<keyword evidence="1" id="KW-0472">Membrane</keyword>
<dbReference type="AlphaFoldDB" id="A0A1Y2PE54"/>
<sequence>MTLKEKTTENLENKLKLLKISTGFLAGVSSILFIICLYNLLTREDNSIFRSLIIVPSVLFTIIPIYYGNIKKIKNELNSRN</sequence>
<keyword evidence="1" id="KW-1133">Transmembrane helix</keyword>
<dbReference type="EMBL" id="LAPZ01000002">
    <property type="protein sequence ID" value="OSY88763.1"/>
    <property type="molecule type" value="Genomic_DNA"/>
</dbReference>
<organism evidence="2 3">
    <name type="scientific">Tenacibaculum holothuriorum</name>
    <dbReference type="NCBI Taxonomy" id="1635173"/>
    <lineage>
        <taxon>Bacteria</taxon>
        <taxon>Pseudomonadati</taxon>
        <taxon>Bacteroidota</taxon>
        <taxon>Flavobacteriia</taxon>
        <taxon>Flavobacteriales</taxon>
        <taxon>Flavobacteriaceae</taxon>
        <taxon>Tenacibaculum</taxon>
    </lineage>
</organism>
<dbReference type="InParanoid" id="A0A1Y2PE54"/>
<accession>A0A1Y2PE54</accession>
<gene>
    <name evidence="2" type="ORF">WH52_03575</name>
</gene>
<name>A0A1Y2PE54_9FLAO</name>
<keyword evidence="3" id="KW-1185">Reference proteome</keyword>